<feature type="non-terminal residue" evidence="1">
    <location>
        <position position="1"/>
    </location>
</feature>
<organism evidence="1 2">
    <name type="scientific">Punica granatum</name>
    <name type="common">Pomegranate</name>
    <dbReference type="NCBI Taxonomy" id="22663"/>
    <lineage>
        <taxon>Eukaryota</taxon>
        <taxon>Viridiplantae</taxon>
        <taxon>Streptophyta</taxon>
        <taxon>Embryophyta</taxon>
        <taxon>Tracheophyta</taxon>
        <taxon>Spermatophyta</taxon>
        <taxon>Magnoliopsida</taxon>
        <taxon>eudicotyledons</taxon>
        <taxon>Gunneridae</taxon>
        <taxon>Pentapetalae</taxon>
        <taxon>rosids</taxon>
        <taxon>malvids</taxon>
        <taxon>Myrtales</taxon>
        <taxon>Lythraceae</taxon>
        <taxon>Punica</taxon>
    </lineage>
</organism>
<evidence type="ECO:0000313" key="2">
    <source>
        <dbReference type="Proteomes" id="UP000233551"/>
    </source>
</evidence>
<protein>
    <submittedName>
        <fullName evidence="1">Uncharacterized protein</fullName>
    </submittedName>
</protein>
<dbReference type="Proteomes" id="UP000233551">
    <property type="component" value="Unassembled WGS sequence"/>
</dbReference>
<sequence length="109" mass="12472">GTKTVTAILRSYIDYFYKPGHPIVKFHKDVPYTRKEFLFGEWKSYKWKGESFTQEGGTNGANRKFNAESSVHRVGSVSFNTHAYLEMKATGSIPSVPAMFEKYHKKKGD</sequence>
<accession>A0A2I0JYX8</accession>
<name>A0A2I0JYX8_PUNGR</name>
<dbReference type="EMBL" id="PGOL01001029">
    <property type="protein sequence ID" value="PKI61527.1"/>
    <property type="molecule type" value="Genomic_DNA"/>
</dbReference>
<proteinExistence type="predicted"/>
<keyword evidence="2" id="KW-1185">Reference proteome</keyword>
<gene>
    <name evidence="1" type="ORF">CRG98_018074</name>
</gene>
<reference evidence="1 2" key="1">
    <citation type="submission" date="2017-11" db="EMBL/GenBank/DDBJ databases">
        <title>De-novo sequencing of pomegranate (Punica granatum L.) genome.</title>
        <authorList>
            <person name="Akparov Z."/>
            <person name="Amiraslanov A."/>
            <person name="Hajiyeva S."/>
            <person name="Abbasov M."/>
            <person name="Kaur K."/>
            <person name="Hamwieh A."/>
            <person name="Solovyev V."/>
            <person name="Salamov A."/>
            <person name="Braich B."/>
            <person name="Kosarev P."/>
            <person name="Mahmoud A."/>
            <person name="Hajiyev E."/>
            <person name="Babayeva S."/>
            <person name="Izzatullayeva V."/>
            <person name="Mammadov A."/>
            <person name="Mammadov A."/>
            <person name="Sharifova S."/>
            <person name="Ojaghi J."/>
            <person name="Eynullazada K."/>
            <person name="Bayramov B."/>
            <person name="Abdulazimova A."/>
            <person name="Shahmuradov I."/>
        </authorList>
    </citation>
    <scope>NUCLEOTIDE SEQUENCE [LARGE SCALE GENOMIC DNA]</scope>
    <source>
        <strain evidence="2">cv. AG2017</strain>
        <tissue evidence="1">Leaf</tissue>
    </source>
</reference>
<comment type="caution">
    <text evidence="1">The sequence shown here is derived from an EMBL/GenBank/DDBJ whole genome shotgun (WGS) entry which is preliminary data.</text>
</comment>
<dbReference type="AlphaFoldDB" id="A0A2I0JYX8"/>
<evidence type="ECO:0000313" key="1">
    <source>
        <dbReference type="EMBL" id="PKI61527.1"/>
    </source>
</evidence>